<keyword evidence="8" id="KW-1185">Reference proteome</keyword>
<dbReference type="SUPFAM" id="SSF103473">
    <property type="entry name" value="MFS general substrate transporter"/>
    <property type="match status" value="1"/>
</dbReference>
<comment type="caution">
    <text evidence="7">The sequence shown here is derived from an EMBL/GenBank/DDBJ whole genome shotgun (WGS) entry which is preliminary data.</text>
</comment>
<feature type="transmembrane region" description="Helical" evidence="6">
    <location>
        <begin position="125"/>
        <end position="142"/>
    </location>
</feature>
<name>A0AAW0BCI2_9AGAR</name>
<feature type="transmembrane region" description="Helical" evidence="6">
    <location>
        <begin position="149"/>
        <end position="168"/>
    </location>
</feature>
<dbReference type="GO" id="GO:0016020">
    <property type="term" value="C:membrane"/>
    <property type="evidence" value="ECO:0007669"/>
    <property type="project" value="UniProtKB-SubCell"/>
</dbReference>
<evidence type="ECO:0000256" key="5">
    <source>
        <dbReference type="ARBA" id="ARBA00023136"/>
    </source>
</evidence>
<evidence type="ECO:0000313" key="8">
    <source>
        <dbReference type="Proteomes" id="UP001383192"/>
    </source>
</evidence>
<dbReference type="Proteomes" id="UP001383192">
    <property type="component" value="Unassembled WGS sequence"/>
</dbReference>
<keyword evidence="2" id="KW-0813">Transport</keyword>
<organism evidence="7 8">
    <name type="scientific">Paramarasmius palmivorus</name>
    <dbReference type="NCBI Taxonomy" id="297713"/>
    <lineage>
        <taxon>Eukaryota</taxon>
        <taxon>Fungi</taxon>
        <taxon>Dikarya</taxon>
        <taxon>Basidiomycota</taxon>
        <taxon>Agaricomycotina</taxon>
        <taxon>Agaricomycetes</taxon>
        <taxon>Agaricomycetidae</taxon>
        <taxon>Agaricales</taxon>
        <taxon>Marasmiineae</taxon>
        <taxon>Marasmiaceae</taxon>
        <taxon>Paramarasmius</taxon>
    </lineage>
</organism>
<keyword evidence="3 6" id="KW-0812">Transmembrane</keyword>
<sequence length="231" mass="25226">MNLRISTFFAEASLSGAFSGILAYGIVRMDGVGGRTVLPRDMEGARFLNKEEKYYIDKVLREDYAHNDADAFTWKEVRKTFAGPQYVILSYFVSCPLTRCLDIAFYRPFLRALGYTSARAQLMSVPPFAAGFVVSLICAFISDKFQFRGLIVILGSTLAIIGSSIFLGSQSTHAQYASLFFSVSGAFTAAPTLGTWASNNATPQTRRATAIAVTVITSNGGGCWLHGFWEA</sequence>
<evidence type="ECO:0000256" key="4">
    <source>
        <dbReference type="ARBA" id="ARBA00022989"/>
    </source>
</evidence>
<dbReference type="InterPro" id="IPR036259">
    <property type="entry name" value="MFS_trans_sf"/>
</dbReference>
<accession>A0AAW0BCI2</accession>
<dbReference type="InterPro" id="IPR011701">
    <property type="entry name" value="MFS"/>
</dbReference>
<dbReference type="Gene3D" id="1.20.1250.20">
    <property type="entry name" value="MFS general substrate transporter like domains"/>
    <property type="match status" value="1"/>
</dbReference>
<keyword evidence="5 6" id="KW-0472">Membrane</keyword>
<feature type="transmembrane region" description="Helical" evidence="6">
    <location>
        <begin position="174"/>
        <end position="196"/>
    </location>
</feature>
<evidence type="ECO:0000313" key="7">
    <source>
        <dbReference type="EMBL" id="KAK7023368.1"/>
    </source>
</evidence>
<dbReference type="PANTHER" id="PTHR43791:SF85">
    <property type="entry name" value="TRANSPORTER, PUTATIVE (AFU_ORTHOLOGUE AFUA_6G00710)-RELATED"/>
    <property type="match status" value="1"/>
</dbReference>
<feature type="transmembrane region" description="Helical" evidence="6">
    <location>
        <begin position="6"/>
        <end position="27"/>
    </location>
</feature>
<evidence type="ECO:0000256" key="3">
    <source>
        <dbReference type="ARBA" id="ARBA00022692"/>
    </source>
</evidence>
<keyword evidence="4 6" id="KW-1133">Transmembrane helix</keyword>
<proteinExistence type="predicted"/>
<evidence type="ECO:0000256" key="2">
    <source>
        <dbReference type="ARBA" id="ARBA00022448"/>
    </source>
</evidence>
<dbReference type="GO" id="GO:0022857">
    <property type="term" value="F:transmembrane transporter activity"/>
    <property type="evidence" value="ECO:0007669"/>
    <property type="project" value="InterPro"/>
</dbReference>
<protein>
    <submittedName>
        <fullName evidence="7">Uncharacterized protein</fullName>
    </submittedName>
</protein>
<comment type="subcellular location">
    <subcellularLocation>
        <location evidence="1">Membrane</location>
        <topology evidence="1">Multi-pass membrane protein</topology>
    </subcellularLocation>
</comment>
<dbReference type="PANTHER" id="PTHR43791">
    <property type="entry name" value="PERMEASE-RELATED"/>
    <property type="match status" value="1"/>
</dbReference>
<evidence type="ECO:0000256" key="6">
    <source>
        <dbReference type="SAM" id="Phobius"/>
    </source>
</evidence>
<dbReference type="AlphaFoldDB" id="A0AAW0BCI2"/>
<reference evidence="7 8" key="1">
    <citation type="submission" date="2024-01" db="EMBL/GenBank/DDBJ databases">
        <title>A draft genome for a cacao thread blight-causing isolate of Paramarasmius palmivorus.</title>
        <authorList>
            <person name="Baruah I.K."/>
            <person name="Bukari Y."/>
            <person name="Amoako-Attah I."/>
            <person name="Meinhardt L.W."/>
            <person name="Bailey B.A."/>
            <person name="Cohen S.P."/>
        </authorList>
    </citation>
    <scope>NUCLEOTIDE SEQUENCE [LARGE SCALE GENOMIC DNA]</scope>
    <source>
        <strain evidence="7 8">GH-12</strain>
    </source>
</reference>
<gene>
    <name evidence="7" type="ORF">VNI00_016783</name>
</gene>
<dbReference type="Pfam" id="PF07690">
    <property type="entry name" value="MFS_1"/>
    <property type="match status" value="1"/>
</dbReference>
<feature type="transmembrane region" description="Helical" evidence="6">
    <location>
        <begin position="86"/>
        <end position="105"/>
    </location>
</feature>
<evidence type="ECO:0000256" key="1">
    <source>
        <dbReference type="ARBA" id="ARBA00004141"/>
    </source>
</evidence>
<dbReference type="EMBL" id="JAYKXP010000141">
    <property type="protein sequence ID" value="KAK7023368.1"/>
    <property type="molecule type" value="Genomic_DNA"/>
</dbReference>